<feature type="repeat" description="ANK" evidence="1">
    <location>
        <begin position="1053"/>
        <end position="1085"/>
    </location>
</feature>
<feature type="compositionally biased region" description="Polar residues" evidence="2">
    <location>
        <begin position="1195"/>
        <end position="1205"/>
    </location>
</feature>
<feature type="repeat" description="ANK" evidence="1">
    <location>
        <begin position="1020"/>
        <end position="1052"/>
    </location>
</feature>
<dbReference type="PANTHER" id="PTHR24149">
    <property type="entry name" value="ANKYRIN REPEAT DOMAIN-CONTAINING PROTEIN 12"/>
    <property type="match status" value="1"/>
</dbReference>
<reference evidence="3 4" key="1">
    <citation type="journal article" date="2019" name="Genome Biol. Evol.">
        <title>Whole-Genome Sequencing of the Giant Devil Catfish, Bagarius yarrelli.</title>
        <authorList>
            <person name="Jiang W."/>
            <person name="Lv Y."/>
            <person name="Cheng L."/>
            <person name="Yang K."/>
            <person name="Chao B."/>
            <person name="Wang X."/>
            <person name="Li Y."/>
            <person name="Pan X."/>
            <person name="You X."/>
            <person name="Zhang Y."/>
            <person name="Yang J."/>
            <person name="Li J."/>
            <person name="Zhang X."/>
            <person name="Liu S."/>
            <person name="Sun C."/>
            <person name="Yang J."/>
            <person name="Shi Q."/>
        </authorList>
    </citation>
    <scope>NUCLEOTIDE SEQUENCE [LARGE SCALE GENOMIC DNA]</scope>
    <source>
        <strain evidence="3">JWS20170419001</strain>
        <tissue evidence="3">Muscle</tissue>
    </source>
</reference>
<sequence length="1205" mass="131838">MEFDVDHVEEITTEPESEEADEKLYINRAKRRFVLRLKNRGKISDLNSHRTGRCNERRLRHRISESPLTDPINQTDAFCRGDEGTNMAISKVQRPKRPSTLGLSQCACSESSTEDSQKSVKKHAQEMSRIKKSSARISKSRSEESGSRNSSSVRCKPVKGEVESHLSMRGQQRPEAGACDRTSNKTSDKRKVLRLQSIHKRNKFGETHLHLAVMKGDLQSVKDMIEVGASVNLADNAGWTPLHEAVLGHHYTVAATLLKAGALVNSAGFEGVTPLQDAVHIGNLKIVHLLLKCGADPLMTNLKGNNAIDLNQDSGIEKLLRRYAAKPCKRTRQSAAIDADENQQTSEAKVCPAVCPDLKDVSKENDLPSAGALAEVTSAVNFPQLKNPTEVSDDNGSVPVQEREPLGSDTASCPDSDLDSDITVDYTEIRSPSPEHWALSATQDFSGVTERVVGETIWGKDNTVTEELLVNQSLVSGENTEYPSQWKHLYRETTDEVVLGGSGGDHETYIMKENDSGIAKKKLQKQTTPSDENFLEYLLNFDPNSVSVHAEISSITNGATVCNNPHSNSGVCEHTDLLPAQISIDQENSIPLVTPCQTKVRESCADLQAFPTEESYESSESQSLLTGLIHGQELTCSSGSQVGFRTTGQLKPTNKQINLVHPINPTSKTTIITLLCCEEIQQNQTSMPPPAFDNNAVGSELLKMNTDTLNKWICVPNGEVLVGSEDIIFTELSSAELQSNGPDESMEQPQQKLEDKVMPFTDSHCSNSSVDIQGIVCSEMLCGGSSVSRVLETAPVGSLELPASPLFKEKQLFFSASISQSPEDDQINNNSSRRISPGDNISTVPLALACAEDAVVENDDTRSCADSDCTVIEEQKQFKNTEKNSRDVTSQATLTSSLVVSTYEEERQDKQNDLCGNGEEHSREEPTESTTYPLNTDSSVSMLTALSQIPLCSLPTPVNNQDTESAGQVGLQKLVGNEEDLCSFKTSQCKKKRPRQNLRKQTNAVTRPARNLNQRNNPQKGVTLLHRACKKGNLAEVKRLIKAGININIADNAGWTALHKACAKGHPDLVKELLRAGAAVTSRGKNGCTPLHNAVVFGNYEVVLLLLQYGSNPHDKNLLGQSALELAKHELIKELLMTFKEPPVVPGKPTESSKQDSQILHCEQIQQGNIVRELTYGQMQTTKAPPNEKDPKQKGISNLTACEET</sequence>
<dbReference type="PANTHER" id="PTHR24149:SF14">
    <property type="entry name" value="ANKYRIN REPEAT DOMAIN 12"/>
    <property type="match status" value="1"/>
</dbReference>
<dbReference type="EMBL" id="VCAZ01000050">
    <property type="protein sequence ID" value="TSM86006.1"/>
    <property type="molecule type" value="Genomic_DNA"/>
</dbReference>
<dbReference type="SUPFAM" id="SSF48403">
    <property type="entry name" value="Ankyrin repeat"/>
    <property type="match status" value="1"/>
</dbReference>
<dbReference type="InterPro" id="IPR036770">
    <property type="entry name" value="Ankyrin_rpt-contain_sf"/>
</dbReference>
<dbReference type="Pfam" id="PF12796">
    <property type="entry name" value="Ank_2"/>
    <property type="match status" value="2"/>
</dbReference>
<feature type="repeat" description="ANK" evidence="1">
    <location>
        <begin position="1086"/>
        <end position="1118"/>
    </location>
</feature>
<protein>
    <submittedName>
        <fullName evidence="3">Ankyrin repeat domain-containing protein 11</fullName>
    </submittedName>
</protein>
<feature type="repeat" description="ANK" evidence="1">
    <location>
        <begin position="270"/>
        <end position="302"/>
    </location>
</feature>
<dbReference type="OrthoDB" id="5806726at2759"/>
<feature type="region of interest" description="Disordered" evidence="2">
    <location>
        <begin position="901"/>
        <end position="936"/>
    </location>
</feature>
<dbReference type="Proteomes" id="UP000319801">
    <property type="component" value="Unassembled WGS sequence"/>
</dbReference>
<dbReference type="InterPro" id="IPR002110">
    <property type="entry name" value="Ankyrin_rpt"/>
</dbReference>
<name>A0A556U5H3_BAGYA</name>
<accession>A0A556U5H3</accession>
<feature type="region of interest" description="Disordered" evidence="2">
    <location>
        <begin position="384"/>
        <end position="419"/>
    </location>
</feature>
<organism evidence="3 4">
    <name type="scientific">Bagarius yarrelli</name>
    <name type="common">Goonch</name>
    <name type="synonym">Bagrus yarrelli</name>
    <dbReference type="NCBI Taxonomy" id="175774"/>
    <lineage>
        <taxon>Eukaryota</taxon>
        <taxon>Metazoa</taxon>
        <taxon>Chordata</taxon>
        <taxon>Craniata</taxon>
        <taxon>Vertebrata</taxon>
        <taxon>Euteleostomi</taxon>
        <taxon>Actinopterygii</taxon>
        <taxon>Neopterygii</taxon>
        <taxon>Teleostei</taxon>
        <taxon>Ostariophysi</taxon>
        <taxon>Siluriformes</taxon>
        <taxon>Sisoridae</taxon>
        <taxon>Sisorinae</taxon>
        <taxon>Bagarius</taxon>
    </lineage>
</organism>
<dbReference type="Gene3D" id="1.25.40.20">
    <property type="entry name" value="Ankyrin repeat-containing domain"/>
    <property type="match status" value="2"/>
</dbReference>
<dbReference type="InterPro" id="IPR053210">
    <property type="entry name" value="ANKRD12"/>
</dbReference>
<feature type="repeat" description="ANK" evidence="1">
    <location>
        <begin position="237"/>
        <end position="269"/>
    </location>
</feature>
<evidence type="ECO:0000313" key="4">
    <source>
        <dbReference type="Proteomes" id="UP000319801"/>
    </source>
</evidence>
<feature type="region of interest" description="Disordered" evidence="2">
    <location>
        <begin position="1178"/>
        <end position="1205"/>
    </location>
</feature>
<gene>
    <name evidence="3" type="ORF">Baya_8214</name>
</gene>
<proteinExistence type="predicted"/>
<keyword evidence="4" id="KW-1185">Reference proteome</keyword>
<dbReference type="SMART" id="SM00248">
    <property type="entry name" value="ANK"/>
    <property type="match status" value="6"/>
</dbReference>
<feature type="region of interest" description="Disordered" evidence="2">
    <location>
        <begin position="92"/>
        <end position="188"/>
    </location>
</feature>
<dbReference type="PROSITE" id="PS50088">
    <property type="entry name" value="ANK_REPEAT"/>
    <property type="match status" value="6"/>
</dbReference>
<dbReference type="GO" id="GO:0005654">
    <property type="term" value="C:nucleoplasm"/>
    <property type="evidence" value="ECO:0007669"/>
    <property type="project" value="TreeGrafter"/>
</dbReference>
<feature type="compositionally biased region" description="Basic and acidic residues" evidence="2">
    <location>
        <begin position="904"/>
        <end position="926"/>
    </location>
</feature>
<feature type="repeat" description="ANK" evidence="1">
    <location>
        <begin position="204"/>
        <end position="236"/>
    </location>
</feature>
<feature type="region of interest" description="Disordered" evidence="2">
    <location>
        <begin position="818"/>
        <end position="838"/>
    </location>
</feature>
<dbReference type="AlphaFoldDB" id="A0A556U5H3"/>
<comment type="caution">
    <text evidence="3">The sequence shown here is derived from an EMBL/GenBank/DDBJ whole genome shotgun (WGS) entry which is preliminary data.</text>
</comment>
<dbReference type="PROSITE" id="PS50297">
    <property type="entry name" value="ANK_REP_REGION"/>
    <property type="match status" value="6"/>
</dbReference>
<evidence type="ECO:0000256" key="1">
    <source>
        <dbReference type="PROSITE-ProRule" id="PRU00023"/>
    </source>
</evidence>
<evidence type="ECO:0000256" key="2">
    <source>
        <dbReference type="SAM" id="MobiDB-lite"/>
    </source>
</evidence>
<keyword evidence="1" id="KW-0040">ANK repeat</keyword>
<feature type="compositionally biased region" description="Polar residues" evidence="2">
    <location>
        <begin position="101"/>
        <end position="111"/>
    </location>
</feature>
<evidence type="ECO:0000313" key="3">
    <source>
        <dbReference type="EMBL" id="TSM86006.1"/>
    </source>
</evidence>
<feature type="compositionally biased region" description="Basic and acidic residues" evidence="2">
    <location>
        <begin position="115"/>
        <end position="129"/>
    </location>
</feature>